<evidence type="ECO:0000313" key="1">
    <source>
        <dbReference type="EMBL" id="GAA0168760.1"/>
    </source>
</evidence>
<reference evidence="1 2" key="1">
    <citation type="submission" date="2024-01" db="EMBL/GenBank/DDBJ databases">
        <title>The complete chloroplast genome sequence of Lithospermum erythrorhizon: insights into the phylogenetic relationship among Boraginaceae species and the maternal lineages of purple gromwells.</title>
        <authorList>
            <person name="Okada T."/>
            <person name="Watanabe K."/>
        </authorList>
    </citation>
    <scope>NUCLEOTIDE SEQUENCE [LARGE SCALE GENOMIC DNA]</scope>
</reference>
<sequence length="135" mass="14558">MGRPISPLLEGSSKSTTVKCALMVEAFDLVTTVKSNITTPTASIVWPVKSVNGVCSSCIRLRDNLNLSKVRKYKMSNEFPVSTNMRSIVKFEIMGAITTGSSCGNSMPSKSLSEKLIGSLFTPTRTAIEYTSLLA</sequence>
<organism evidence="1 2">
    <name type="scientific">Lithospermum erythrorhizon</name>
    <name type="common">Purple gromwell</name>
    <name type="synonym">Lithospermum officinale var. erythrorhizon</name>
    <dbReference type="NCBI Taxonomy" id="34254"/>
    <lineage>
        <taxon>Eukaryota</taxon>
        <taxon>Viridiplantae</taxon>
        <taxon>Streptophyta</taxon>
        <taxon>Embryophyta</taxon>
        <taxon>Tracheophyta</taxon>
        <taxon>Spermatophyta</taxon>
        <taxon>Magnoliopsida</taxon>
        <taxon>eudicotyledons</taxon>
        <taxon>Gunneridae</taxon>
        <taxon>Pentapetalae</taxon>
        <taxon>asterids</taxon>
        <taxon>lamiids</taxon>
        <taxon>Boraginales</taxon>
        <taxon>Boraginaceae</taxon>
        <taxon>Boraginoideae</taxon>
        <taxon>Lithospermeae</taxon>
        <taxon>Lithospermum</taxon>
    </lineage>
</organism>
<evidence type="ECO:0000313" key="2">
    <source>
        <dbReference type="Proteomes" id="UP001454036"/>
    </source>
</evidence>
<dbReference type="AlphaFoldDB" id="A0AAV3QXK2"/>
<name>A0AAV3QXK2_LITER</name>
<comment type="caution">
    <text evidence="1">The sequence shown here is derived from an EMBL/GenBank/DDBJ whole genome shotgun (WGS) entry which is preliminary data.</text>
</comment>
<dbReference type="Proteomes" id="UP001454036">
    <property type="component" value="Unassembled WGS sequence"/>
</dbReference>
<keyword evidence="2" id="KW-1185">Reference proteome</keyword>
<gene>
    <name evidence="1" type="ORF">LIER_40629</name>
</gene>
<proteinExistence type="predicted"/>
<protein>
    <submittedName>
        <fullName evidence="1">Uncharacterized protein</fullName>
    </submittedName>
</protein>
<accession>A0AAV3QXK2</accession>
<dbReference type="EMBL" id="BAABME010023758">
    <property type="protein sequence ID" value="GAA0168760.1"/>
    <property type="molecule type" value="Genomic_DNA"/>
</dbReference>